<sequence length="123" mass="14007">MKIVIGSSMKFRSLVKETLKKLKTIGVDAEFPNIDYSHKSSDEANTIEEKKRLALEHYESIKNADAIYFIMPDGYMGTSCKIELGYALALGKLIYFSEPTNDLALDCYVKKFIPLDKLILFKE</sequence>
<keyword evidence="1" id="KW-0378">Hydrolase</keyword>
<dbReference type="AlphaFoldDB" id="A0A0G0FIH7"/>
<dbReference type="EMBL" id="LBSM01000001">
    <property type="protein sequence ID" value="KKQ18853.1"/>
    <property type="molecule type" value="Genomic_DNA"/>
</dbReference>
<protein>
    <submittedName>
        <fullName evidence="1">MazG nucleotide pyrophosphohydrolase</fullName>
    </submittedName>
</protein>
<gene>
    <name evidence="1" type="ORF">US31_C0001G0040</name>
</gene>
<evidence type="ECO:0000313" key="2">
    <source>
        <dbReference type="Proteomes" id="UP000034508"/>
    </source>
</evidence>
<proteinExistence type="predicted"/>
<comment type="caution">
    <text evidence="1">The sequence shown here is derived from an EMBL/GenBank/DDBJ whole genome shotgun (WGS) entry which is preliminary data.</text>
</comment>
<dbReference type="GO" id="GO:0016787">
    <property type="term" value="F:hydrolase activity"/>
    <property type="evidence" value="ECO:0007669"/>
    <property type="project" value="UniProtKB-KW"/>
</dbReference>
<dbReference type="Gene3D" id="3.40.50.450">
    <property type="match status" value="1"/>
</dbReference>
<reference evidence="1 2" key="1">
    <citation type="journal article" date="2015" name="Nature">
        <title>rRNA introns, odd ribosomes, and small enigmatic genomes across a large radiation of phyla.</title>
        <authorList>
            <person name="Brown C.T."/>
            <person name="Hug L.A."/>
            <person name="Thomas B.C."/>
            <person name="Sharon I."/>
            <person name="Castelle C.J."/>
            <person name="Singh A."/>
            <person name="Wilkins M.J."/>
            <person name="Williams K.H."/>
            <person name="Banfield J.F."/>
        </authorList>
    </citation>
    <scope>NUCLEOTIDE SEQUENCE [LARGE SCALE GENOMIC DNA]</scope>
</reference>
<accession>A0A0G0FIH7</accession>
<dbReference type="Proteomes" id="UP000034508">
    <property type="component" value="Unassembled WGS sequence"/>
</dbReference>
<name>A0A0G0FIH7_9BACT</name>
<organism evidence="1 2">
    <name type="scientific">Berkelbacteria bacterium GW2011_GWA1_36_9</name>
    <dbReference type="NCBI Taxonomy" id="1618331"/>
    <lineage>
        <taxon>Bacteria</taxon>
        <taxon>Candidatus Berkelbacteria</taxon>
    </lineage>
</organism>
<dbReference type="SUPFAM" id="SSF52309">
    <property type="entry name" value="N-(deoxy)ribosyltransferase-like"/>
    <property type="match status" value="1"/>
</dbReference>
<evidence type="ECO:0000313" key="1">
    <source>
        <dbReference type="EMBL" id="KKQ18853.1"/>
    </source>
</evidence>